<name>A0A7U7J078_9PROT</name>
<reference evidence="1 2" key="1">
    <citation type="journal article" date="2014" name="Genome Biol. Evol.">
        <title>Acetic acid bacteria genomes reveal functional traits for adaptation to life in insect guts.</title>
        <authorList>
            <person name="Chouaia B."/>
            <person name="Gaiarsa S."/>
            <person name="Crotti E."/>
            <person name="Comandatore F."/>
            <person name="Degli Esposti M."/>
            <person name="Ricci I."/>
            <person name="Alma A."/>
            <person name="Favia G."/>
            <person name="Bandi C."/>
            <person name="Daffonchio D."/>
        </authorList>
    </citation>
    <scope>NUCLEOTIDE SEQUENCE [LARGE SCALE GENOMIC DNA]</scope>
    <source>
        <strain evidence="2">AM169</strain>
    </source>
</reference>
<reference evidence="1 2" key="2">
    <citation type="journal article" date="2014" name="PLoS ONE">
        <title>Evolution of mitochondria reconstructed from the energy metabolism of living bacteria.</title>
        <authorList>
            <person name="Degli Esposti M."/>
            <person name="Chouaia B."/>
            <person name="Comandatore F."/>
            <person name="Crotti E."/>
            <person name="Sassera D."/>
            <person name="Lievens P.M."/>
            <person name="Daffonchio D."/>
            <person name="Bandi C."/>
        </authorList>
    </citation>
    <scope>NUCLEOTIDE SEQUENCE [LARGE SCALE GENOMIC DNA]</scope>
    <source>
        <strain evidence="2">AM169</strain>
    </source>
</reference>
<dbReference type="EMBL" id="CBLY010000002">
    <property type="protein sequence ID" value="CDG32767.1"/>
    <property type="molecule type" value="Genomic_DNA"/>
</dbReference>
<evidence type="ECO:0000313" key="1">
    <source>
        <dbReference type="EMBL" id="CDG32767.1"/>
    </source>
</evidence>
<accession>A0A7U7J078</accession>
<proteinExistence type="predicted"/>
<dbReference type="Proteomes" id="UP000027590">
    <property type="component" value="Unassembled WGS sequence"/>
</dbReference>
<comment type="caution">
    <text evidence="1">The sequence shown here is derived from an EMBL/GenBank/DDBJ whole genome shotgun (WGS) entry which is preliminary data.</text>
</comment>
<protein>
    <submittedName>
        <fullName evidence="1">Uncharacterized protein</fullName>
    </submittedName>
</protein>
<evidence type="ECO:0000313" key="2">
    <source>
        <dbReference type="Proteomes" id="UP000027590"/>
    </source>
</evidence>
<dbReference type="AlphaFoldDB" id="A0A7U7J078"/>
<gene>
    <name evidence="1" type="ORF">SACS_0029</name>
</gene>
<organism evidence="1 2">
    <name type="scientific">Parasaccharibacter apium</name>
    <dbReference type="NCBI Taxonomy" id="1510841"/>
    <lineage>
        <taxon>Bacteria</taxon>
        <taxon>Pseudomonadati</taxon>
        <taxon>Pseudomonadota</taxon>
        <taxon>Alphaproteobacteria</taxon>
        <taxon>Acetobacterales</taxon>
        <taxon>Acetobacteraceae</taxon>
        <taxon>Parasaccharibacter</taxon>
    </lineage>
</organism>
<sequence>MPAATEAHGCTPVVVTATSLVLAFRKLLDGLALPELAPVNQHGTTSAWCRGIKVLQCHGILPRASTKLRCEVN</sequence>